<comment type="catalytic activity">
    <reaction evidence="8">
        <text>L-threonyl-[protein] + ATP = O-phospho-L-threonyl-[protein] + ADP + H(+)</text>
        <dbReference type="Rhea" id="RHEA:46608"/>
        <dbReference type="Rhea" id="RHEA-COMP:11060"/>
        <dbReference type="Rhea" id="RHEA-COMP:11605"/>
        <dbReference type="ChEBI" id="CHEBI:15378"/>
        <dbReference type="ChEBI" id="CHEBI:30013"/>
        <dbReference type="ChEBI" id="CHEBI:30616"/>
        <dbReference type="ChEBI" id="CHEBI:61977"/>
        <dbReference type="ChEBI" id="CHEBI:456216"/>
        <dbReference type="EC" id="2.7.11.1"/>
    </reaction>
</comment>
<dbReference type="SMART" id="SM00133">
    <property type="entry name" value="S_TK_X"/>
    <property type="match status" value="1"/>
</dbReference>
<dbReference type="Pfam" id="PF00069">
    <property type="entry name" value="Pkinase"/>
    <property type="match status" value="1"/>
</dbReference>
<evidence type="ECO:0000256" key="10">
    <source>
        <dbReference type="PROSITE-ProRule" id="PRU10141"/>
    </source>
</evidence>
<dbReference type="GO" id="GO:0005524">
    <property type="term" value="F:ATP binding"/>
    <property type="evidence" value="ECO:0007669"/>
    <property type="project" value="UniProtKB-UniRule"/>
</dbReference>
<dbReference type="InterPro" id="IPR017892">
    <property type="entry name" value="Pkinase_C"/>
</dbReference>
<dbReference type="Gene3D" id="3.30.200.20">
    <property type="entry name" value="Phosphorylase Kinase, domain 1"/>
    <property type="match status" value="1"/>
</dbReference>
<dbReference type="Gene3D" id="1.10.510.10">
    <property type="entry name" value="Transferase(Phosphotransferase) domain 1"/>
    <property type="match status" value="1"/>
</dbReference>
<comment type="catalytic activity">
    <reaction evidence="9">
        <text>L-seryl-[protein] + ATP = O-phospho-L-seryl-[protein] + ADP + H(+)</text>
        <dbReference type="Rhea" id="RHEA:17989"/>
        <dbReference type="Rhea" id="RHEA-COMP:9863"/>
        <dbReference type="Rhea" id="RHEA-COMP:11604"/>
        <dbReference type="ChEBI" id="CHEBI:15378"/>
        <dbReference type="ChEBI" id="CHEBI:29999"/>
        <dbReference type="ChEBI" id="CHEBI:30616"/>
        <dbReference type="ChEBI" id="CHEBI:83421"/>
        <dbReference type="ChEBI" id="CHEBI:456216"/>
        <dbReference type="EC" id="2.7.11.1"/>
    </reaction>
</comment>
<dbReference type="PROSITE" id="PS00108">
    <property type="entry name" value="PROTEIN_KINASE_ST"/>
    <property type="match status" value="1"/>
</dbReference>
<feature type="domain" description="Protein kinase" evidence="12">
    <location>
        <begin position="59"/>
        <end position="315"/>
    </location>
</feature>
<evidence type="ECO:0000313" key="14">
    <source>
        <dbReference type="EMBL" id="RKP17416.1"/>
    </source>
</evidence>
<accession>A0A4P9YDN1</accession>
<evidence type="ECO:0000259" key="13">
    <source>
        <dbReference type="PROSITE" id="PS51285"/>
    </source>
</evidence>
<dbReference type="PROSITE" id="PS50011">
    <property type="entry name" value="PROTEIN_KINASE_DOM"/>
    <property type="match status" value="1"/>
</dbReference>
<dbReference type="EC" id="2.7.11.1" evidence="1"/>
<evidence type="ECO:0000256" key="7">
    <source>
        <dbReference type="ARBA" id="ARBA00022840"/>
    </source>
</evidence>
<dbReference type="GO" id="GO:0106310">
    <property type="term" value="F:protein serine kinase activity"/>
    <property type="evidence" value="ECO:0007669"/>
    <property type="project" value="RHEA"/>
</dbReference>
<dbReference type="SUPFAM" id="SSF56112">
    <property type="entry name" value="Protein kinase-like (PK-like)"/>
    <property type="match status" value="1"/>
</dbReference>
<dbReference type="FunFam" id="3.30.200.20:FF:000048">
    <property type="entry name" value="Non-specific serine/threonine protein kinase"/>
    <property type="match status" value="1"/>
</dbReference>
<dbReference type="FunFam" id="1.10.510.10:FF:000008">
    <property type="entry name" value="Non-specific serine/threonine protein kinase"/>
    <property type="match status" value="1"/>
</dbReference>
<gene>
    <name evidence="14" type="ORF">ROZALSC1DRAFT_16406</name>
</gene>
<evidence type="ECO:0000256" key="8">
    <source>
        <dbReference type="ARBA" id="ARBA00047899"/>
    </source>
</evidence>
<feature type="domain" description="AGC-kinase C-terminal" evidence="13">
    <location>
        <begin position="316"/>
        <end position="389"/>
    </location>
</feature>
<dbReference type="InterPro" id="IPR000719">
    <property type="entry name" value="Prot_kinase_dom"/>
</dbReference>
<protein>
    <recommendedName>
        <fullName evidence="1">non-specific serine/threonine protein kinase</fullName>
        <ecNumber evidence="1">2.7.11.1</ecNumber>
    </recommendedName>
</protein>
<evidence type="ECO:0000256" key="9">
    <source>
        <dbReference type="ARBA" id="ARBA00048679"/>
    </source>
</evidence>
<evidence type="ECO:0000256" key="4">
    <source>
        <dbReference type="ARBA" id="ARBA00022679"/>
    </source>
</evidence>
<evidence type="ECO:0000259" key="12">
    <source>
        <dbReference type="PROSITE" id="PS50011"/>
    </source>
</evidence>
<evidence type="ECO:0000256" key="6">
    <source>
        <dbReference type="ARBA" id="ARBA00022777"/>
    </source>
</evidence>
<dbReference type="InterPro" id="IPR017441">
    <property type="entry name" value="Protein_kinase_ATP_BS"/>
</dbReference>
<feature type="binding site" evidence="10">
    <location>
        <position position="88"/>
    </location>
    <ligand>
        <name>ATP</name>
        <dbReference type="ChEBI" id="CHEBI:30616"/>
    </ligand>
</feature>
<evidence type="ECO:0000256" key="2">
    <source>
        <dbReference type="ARBA" id="ARBA00022527"/>
    </source>
</evidence>
<keyword evidence="7 10" id="KW-0067">ATP-binding</keyword>
<dbReference type="InterPro" id="IPR000961">
    <property type="entry name" value="AGC-kinase_C"/>
</dbReference>
<dbReference type="PROSITE" id="PS00107">
    <property type="entry name" value="PROTEIN_KINASE_ATP"/>
    <property type="match status" value="1"/>
</dbReference>
<reference evidence="15" key="1">
    <citation type="journal article" date="2018" name="Nat. Microbiol.">
        <title>Leveraging single-cell genomics to expand the fungal tree of life.</title>
        <authorList>
            <person name="Ahrendt S.R."/>
            <person name="Quandt C.A."/>
            <person name="Ciobanu D."/>
            <person name="Clum A."/>
            <person name="Salamov A."/>
            <person name="Andreopoulos B."/>
            <person name="Cheng J.F."/>
            <person name="Woyke T."/>
            <person name="Pelin A."/>
            <person name="Henrissat B."/>
            <person name="Reynolds N.K."/>
            <person name="Benny G.L."/>
            <person name="Smith M.E."/>
            <person name="James T.Y."/>
            <person name="Grigoriev I.V."/>
        </authorList>
    </citation>
    <scope>NUCLEOTIDE SEQUENCE [LARGE SCALE GENOMIC DNA]</scope>
    <source>
        <strain evidence="15">CSF55</strain>
    </source>
</reference>
<dbReference type="AlphaFoldDB" id="A0A4P9YDN1"/>
<evidence type="ECO:0000256" key="3">
    <source>
        <dbReference type="ARBA" id="ARBA00022553"/>
    </source>
</evidence>
<dbReference type="PANTHER" id="PTHR24351">
    <property type="entry name" value="RIBOSOMAL PROTEIN S6 KINASE"/>
    <property type="match status" value="1"/>
</dbReference>
<evidence type="ECO:0000256" key="1">
    <source>
        <dbReference type="ARBA" id="ARBA00012513"/>
    </source>
</evidence>
<name>A0A4P9YDN1_ROZAC</name>
<evidence type="ECO:0000313" key="15">
    <source>
        <dbReference type="Proteomes" id="UP000281549"/>
    </source>
</evidence>
<proteinExistence type="inferred from homology"/>
<dbReference type="Proteomes" id="UP000281549">
    <property type="component" value="Unassembled WGS sequence"/>
</dbReference>
<dbReference type="PROSITE" id="PS51285">
    <property type="entry name" value="AGC_KINASE_CTER"/>
    <property type="match status" value="1"/>
</dbReference>
<keyword evidence="5 10" id="KW-0547">Nucleotide-binding</keyword>
<sequence>MDTDNLVGTIRIRPSKIDSKTNDNWYRLKNKSFSDKSNKEIHIVYCFKGAGSSISIKDFELLKVLGKGSFGKVVQVKKKNNGRIYAVKILNKKDVVARNEIEHTLTERNVLVQVDSPFLVGLKYSFQSDTKLYLVMDYVNGGELFFHLQKSRSFSEERAKFYAAELILALQHLHEHNVVYRDLKPENVLLDNVGHVALADFGLCKEGIDKEDASTFCGTSEYLAPEILAGKSYGIEVDWWSMGILIYELINGTPPFYSKNTNQMYRNILTADLSFPKTMSEEAKSIVTRFLDRNPKTRLGCGKKGVEEIKEHPFFSNINWDKLLNKQLTPPFKPKVSTESDTSNFDPIFTNESLKPESQMSPVSPLPSSVQKIFMGFSFDGDKQFEDLE</sequence>
<keyword evidence="6 14" id="KW-0418">Kinase</keyword>
<dbReference type="SMART" id="SM00220">
    <property type="entry name" value="S_TKc"/>
    <property type="match status" value="1"/>
</dbReference>
<organism evidence="14 15">
    <name type="scientific">Rozella allomycis (strain CSF55)</name>
    <dbReference type="NCBI Taxonomy" id="988480"/>
    <lineage>
        <taxon>Eukaryota</taxon>
        <taxon>Fungi</taxon>
        <taxon>Fungi incertae sedis</taxon>
        <taxon>Cryptomycota</taxon>
        <taxon>Cryptomycota incertae sedis</taxon>
        <taxon>Rozella</taxon>
    </lineage>
</organism>
<keyword evidence="4" id="KW-0808">Transferase</keyword>
<dbReference type="Pfam" id="PF00433">
    <property type="entry name" value="Pkinase_C"/>
    <property type="match status" value="1"/>
</dbReference>
<comment type="similarity">
    <text evidence="11">Belongs to the protein kinase superfamily.</text>
</comment>
<evidence type="ECO:0000256" key="11">
    <source>
        <dbReference type="RuleBase" id="RU000304"/>
    </source>
</evidence>
<keyword evidence="2 11" id="KW-0723">Serine/threonine-protein kinase</keyword>
<evidence type="ECO:0000256" key="5">
    <source>
        <dbReference type="ARBA" id="ARBA00022741"/>
    </source>
</evidence>
<keyword evidence="3" id="KW-0597">Phosphoprotein</keyword>
<dbReference type="GO" id="GO:0004674">
    <property type="term" value="F:protein serine/threonine kinase activity"/>
    <property type="evidence" value="ECO:0007669"/>
    <property type="project" value="UniProtKB-KW"/>
</dbReference>
<dbReference type="EMBL" id="ML005852">
    <property type="protein sequence ID" value="RKP17416.1"/>
    <property type="molecule type" value="Genomic_DNA"/>
</dbReference>
<dbReference type="InterPro" id="IPR011009">
    <property type="entry name" value="Kinase-like_dom_sf"/>
</dbReference>
<dbReference type="InterPro" id="IPR008271">
    <property type="entry name" value="Ser/Thr_kinase_AS"/>
</dbReference>